<evidence type="ECO:0000313" key="1">
    <source>
        <dbReference type="EMBL" id="RFM34464.1"/>
    </source>
</evidence>
<proteinExistence type="predicted"/>
<gene>
    <name evidence="1" type="ORF">DXN04_14400</name>
</gene>
<dbReference type="AlphaFoldDB" id="A0A3E1P2X4"/>
<keyword evidence="2" id="KW-1185">Reference proteome</keyword>
<comment type="caution">
    <text evidence="1">The sequence shown here is derived from an EMBL/GenBank/DDBJ whole genome shotgun (WGS) entry which is preliminary data.</text>
</comment>
<dbReference type="Proteomes" id="UP000261174">
    <property type="component" value="Unassembled WGS sequence"/>
</dbReference>
<evidence type="ECO:0000313" key="2">
    <source>
        <dbReference type="Proteomes" id="UP000261174"/>
    </source>
</evidence>
<organism evidence="1 2">
    <name type="scientific">Chitinophaga silvisoli</name>
    <dbReference type="NCBI Taxonomy" id="2291814"/>
    <lineage>
        <taxon>Bacteria</taxon>
        <taxon>Pseudomonadati</taxon>
        <taxon>Bacteroidota</taxon>
        <taxon>Chitinophagia</taxon>
        <taxon>Chitinophagales</taxon>
        <taxon>Chitinophagaceae</taxon>
        <taxon>Chitinophaga</taxon>
    </lineage>
</organism>
<dbReference type="EMBL" id="QTJV01000004">
    <property type="protein sequence ID" value="RFM34464.1"/>
    <property type="molecule type" value="Genomic_DNA"/>
</dbReference>
<protein>
    <submittedName>
        <fullName evidence="1">Uncharacterized protein</fullName>
    </submittedName>
</protein>
<accession>A0A3E1P2X4</accession>
<dbReference type="RefSeq" id="WP_116854047.1">
    <property type="nucleotide sequence ID" value="NZ_QTJV01000004.1"/>
</dbReference>
<name>A0A3E1P2X4_9BACT</name>
<sequence>MKHSTIILLLLLTCGIGFSQTIVPANYLKKPLKEIDSIKSRAYLYDSSIIPSNHAFLFLPSISNIEYFEKASTQFLQNNVISYNDSLSNITMYSELAADFIGPVRVSAGITLAYPKSDTNTVEQKKINREKFIQRFTTGGGAVVFNFALPIFSYDSPIFGTAMSFTPRFSIDPPSFGVTNGSFAHNTAIGTDLQAELRGIKGIFRFFGNTRLSYVAGNSTFYNALELKEGSRKGFWLNNYNIGVNIKDVFTISYTKYWGSDNIKDKLSGYLSFTVSPNF</sequence>
<reference evidence="1 2" key="1">
    <citation type="submission" date="2018-08" db="EMBL/GenBank/DDBJ databases">
        <title>Chitinophaga sp. K20C18050901, a novel bacterium isolated from forest soil.</title>
        <authorList>
            <person name="Wang C."/>
        </authorList>
    </citation>
    <scope>NUCLEOTIDE SEQUENCE [LARGE SCALE GENOMIC DNA]</scope>
    <source>
        <strain evidence="1 2">K20C18050901</strain>
    </source>
</reference>